<dbReference type="EMBL" id="RSCD01000002">
    <property type="protein sequence ID" value="RSH94835.1"/>
    <property type="molecule type" value="Genomic_DNA"/>
</dbReference>
<evidence type="ECO:0000256" key="6">
    <source>
        <dbReference type="ARBA" id="ARBA00022664"/>
    </source>
</evidence>
<evidence type="ECO:0000256" key="10">
    <source>
        <dbReference type="SAM" id="Coils"/>
    </source>
</evidence>
<feature type="region of interest" description="Disordered" evidence="11">
    <location>
        <begin position="1"/>
        <end position="106"/>
    </location>
</feature>
<organism evidence="12 13">
    <name type="scientific">Saitozyma podzolica</name>
    <dbReference type="NCBI Taxonomy" id="1890683"/>
    <lineage>
        <taxon>Eukaryota</taxon>
        <taxon>Fungi</taxon>
        <taxon>Dikarya</taxon>
        <taxon>Basidiomycota</taxon>
        <taxon>Agaricomycotina</taxon>
        <taxon>Tremellomycetes</taxon>
        <taxon>Tremellales</taxon>
        <taxon>Trimorphomycetaceae</taxon>
        <taxon>Saitozyma</taxon>
    </lineage>
</organism>
<dbReference type="GO" id="GO:0006397">
    <property type="term" value="P:mRNA processing"/>
    <property type="evidence" value="ECO:0007669"/>
    <property type="project" value="UniProtKB-KW"/>
</dbReference>
<comment type="caution">
    <text evidence="12">The sequence shown here is derived from an EMBL/GenBank/DDBJ whole genome shotgun (WGS) entry which is preliminary data.</text>
</comment>
<evidence type="ECO:0000256" key="4">
    <source>
        <dbReference type="ARBA" id="ARBA00013557"/>
    </source>
</evidence>
<dbReference type="AlphaFoldDB" id="A0A427YV05"/>
<evidence type="ECO:0000256" key="8">
    <source>
        <dbReference type="ARBA" id="ARBA00023187"/>
    </source>
</evidence>
<name>A0A427YV05_9TREE</name>
<keyword evidence="9" id="KW-0539">Nucleus</keyword>
<dbReference type="OrthoDB" id="199717at2759"/>
<comment type="similarity">
    <text evidence="3">Belongs to the SYF2 family.</text>
</comment>
<protein>
    <recommendedName>
        <fullName evidence="5">Pre-mRNA-splicing factor SYF2</fullName>
    </recommendedName>
    <alternativeName>
        <fullName evidence="4">Pre-mRNA-splicing factor syf2</fullName>
    </alternativeName>
</protein>
<keyword evidence="10" id="KW-0175">Coiled coil</keyword>
<dbReference type="GO" id="GO:0071014">
    <property type="term" value="C:post-mRNA release spliceosomal complex"/>
    <property type="evidence" value="ECO:0007669"/>
    <property type="project" value="TreeGrafter"/>
</dbReference>
<evidence type="ECO:0000256" key="1">
    <source>
        <dbReference type="ARBA" id="ARBA00003777"/>
    </source>
</evidence>
<comment type="subcellular location">
    <subcellularLocation>
        <location evidence="2">Nucleus</location>
    </subcellularLocation>
</comment>
<accession>A0A427YV05</accession>
<sequence>MPRKPREVKSTAPSPSPARELRGSSRSRTATADLDPDGKVAAAAEVARTRSEDSEVIQESDTDGTAQELDEADQDGVDGQESQSTAANRKDLVADHQKSKVTAKELQRLEKQRKLAQTLRLKAEAEDSGEDLERRKAWEWSIEQNERWEAKMEDQRVRSDSRFHNAEDEAFKKYNRDIRNTKADLVAYERQKEAALGLAPGTLVPAGATSASLATSSRSKGLTASEDLYRGAHTLAYGDSKPSEEAVDRVIGKINKDMGKGKRKKNDDDDAEVNYINDRNKKFNQKVSGVFHANPLYDLYSGGGSVLRQVHAYYQRELRARYGFVEDVGPTDGLAVSRTEEAHVSPYHMDHTFGNSTMRLTRLRASFPGSLRGVALRDRRLYSLCAASFWSAYLRKSCVTLQPARGDGCGRDIVLARQFQVSGTAKSDGQIERLDQLTTDHTLTSSTLTLSS</sequence>
<comment type="function">
    <text evidence="1">Involved in pre-mRNA splicing.</text>
</comment>
<evidence type="ECO:0000256" key="2">
    <source>
        <dbReference type="ARBA" id="ARBA00004123"/>
    </source>
</evidence>
<feature type="compositionally biased region" description="Basic and acidic residues" evidence="11">
    <location>
        <begin position="88"/>
        <end position="106"/>
    </location>
</feature>
<proteinExistence type="inferred from homology"/>
<dbReference type="InterPro" id="IPR013260">
    <property type="entry name" value="mRNA_splic_SYF2"/>
</dbReference>
<gene>
    <name evidence="12" type="ORF">EHS25_004641</name>
</gene>
<reference evidence="12 13" key="1">
    <citation type="submission" date="2018-11" db="EMBL/GenBank/DDBJ databases">
        <title>Genome sequence of Saitozyma podzolica DSM 27192.</title>
        <authorList>
            <person name="Aliyu H."/>
            <person name="Gorte O."/>
            <person name="Ochsenreither K."/>
        </authorList>
    </citation>
    <scope>NUCLEOTIDE SEQUENCE [LARGE SCALE GENOMIC DNA]</scope>
    <source>
        <strain evidence="12 13">DSM 27192</strain>
    </source>
</reference>
<evidence type="ECO:0000256" key="7">
    <source>
        <dbReference type="ARBA" id="ARBA00022728"/>
    </source>
</evidence>
<evidence type="ECO:0000256" key="3">
    <source>
        <dbReference type="ARBA" id="ARBA00010028"/>
    </source>
</evidence>
<dbReference type="STRING" id="1890683.A0A427YV05"/>
<dbReference type="PANTHER" id="PTHR13264:SF5">
    <property type="entry name" value="PRE-MRNA-SPLICING FACTOR SYF2"/>
    <property type="match status" value="1"/>
</dbReference>
<keyword evidence="6" id="KW-0507">mRNA processing</keyword>
<feature type="coiled-coil region" evidence="10">
    <location>
        <begin position="106"/>
        <end position="135"/>
    </location>
</feature>
<keyword evidence="8" id="KW-0508">mRNA splicing</keyword>
<evidence type="ECO:0000256" key="11">
    <source>
        <dbReference type="SAM" id="MobiDB-lite"/>
    </source>
</evidence>
<evidence type="ECO:0000256" key="5">
    <source>
        <dbReference type="ARBA" id="ARBA00014745"/>
    </source>
</evidence>
<keyword evidence="13" id="KW-1185">Reference proteome</keyword>
<evidence type="ECO:0000313" key="13">
    <source>
        <dbReference type="Proteomes" id="UP000279259"/>
    </source>
</evidence>
<dbReference type="GO" id="GO:0000974">
    <property type="term" value="C:Prp19 complex"/>
    <property type="evidence" value="ECO:0007669"/>
    <property type="project" value="TreeGrafter"/>
</dbReference>
<dbReference type="Proteomes" id="UP000279259">
    <property type="component" value="Unassembled WGS sequence"/>
</dbReference>
<dbReference type="GO" id="GO:0071013">
    <property type="term" value="C:catalytic step 2 spliceosome"/>
    <property type="evidence" value="ECO:0007669"/>
    <property type="project" value="TreeGrafter"/>
</dbReference>
<dbReference type="Pfam" id="PF08231">
    <property type="entry name" value="SYF2"/>
    <property type="match status" value="1"/>
</dbReference>
<dbReference type="PANTHER" id="PTHR13264">
    <property type="entry name" value="GCIP-INTERACTING PROTEIN P29"/>
    <property type="match status" value="1"/>
</dbReference>
<dbReference type="GO" id="GO:0008380">
    <property type="term" value="P:RNA splicing"/>
    <property type="evidence" value="ECO:0007669"/>
    <property type="project" value="UniProtKB-KW"/>
</dbReference>
<evidence type="ECO:0000313" key="12">
    <source>
        <dbReference type="EMBL" id="RSH94835.1"/>
    </source>
</evidence>
<feature type="compositionally biased region" description="Acidic residues" evidence="11">
    <location>
        <begin position="54"/>
        <end position="78"/>
    </location>
</feature>
<evidence type="ECO:0000256" key="9">
    <source>
        <dbReference type="ARBA" id="ARBA00023242"/>
    </source>
</evidence>
<keyword evidence="7" id="KW-0747">Spliceosome</keyword>